<name>A0ABR2KVM3_9EUKA</name>
<evidence type="ECO:0000313" key="2">
    <source>
        <dbReference type="Proteomes" id="UP001470230"/>
    </source>
</evidence>
<organism evidence="1 2">
    <name type="scientific">Tritrichomonas musculus</name>
    <dbReference type="NCBI Taxonomy" id="1915356"/>
    <lineage>
        <taxon>Eukaryota</taxon>
        <taxon>Metamonada</taxon>
        <taxon>Parabasalia</taxon>
        <taxon>Tritrichomonadida</taxon>
        <taxon>Tritrichomonadidae</taxon>
        <taxon>Tritrichomonas</taxon>
    </lineage>
</organism>
<proteinExistence type="predicted"/>
<gene>
    <name evidence="1" type="ORF">M9Y10_023270</name>
</gene>
<dbReference type="Proteomes" id="UP001470230">
    <property type="component" value="Unassembled WGS sequence"/>
</dbReference>
<evidence type="ECO:0000313" key="1">
    <source>
        <dbReference type="EMBL" id="KAK8894831.1"/>
    </source>
</evidence>
<dbReference type="EMBL" id="JAPFFF010000003">
    <property type="protein sequence ID" value="KAK8894831.1"/>
    <property type="molecule type" value="Genomic_DNA"/>
</dbReference>
<protein>
    <recommendedName>
        <fullName evidence="3">MULE transposase domain-containing protein</fullName>
    </recommendedName>
</protein>
<sequence length="406" mass="47652">MMSVYNVGIPLAFSFSTTECEEIYQKIYDGFKKKLEIDLSNFLFESDQGKSLKSFFEKNNIEKIVCIRHLLSNLRKKPFGFQISTIVKCRGQLDLDKSFCHFSNELQYKEQNAKENDTDEDKNKKYDEMKKELNDSLENVGLCFTGQIEYQKEERWNQVSLIYRIQRAMPSTTNSLESSHGHLNETVPRRHNFFNALTKIIKRSNHKIANFEKLLQKIFNYTNNKMKRKFLSKSSADMLKECSYYKANMIQCNCGEVSLESSMYKTKMMCSHRIFKCIQNGEKIETIEFPKCPSIKLKNKAQFKSIIDNKMNVEFNFLDGTKQKRDFERDEMLIKHAARTIKKYSNCKEKLPKIVEYLNKNLRPKIHEDNIFIGQFPSSFYSTVSGGIYIFSGLIEDIQIENEDSD</sequence>
<comment type="caution">
    <text evidence="1">The sequence shown here is derived from an EMBL/GenBank/DDBJ whole genome shotgun (WGS) entry which is preliminary data.</text>
</comment>
<evidence type="ECO:0008006" key="3">
    <source>
        <dbReference type="Google" id="ProtNLM"/>
    </source>
</evidence>
<reference evidence="1 2" key="1">
    <citation type="submission" date="2024-04" db="EMBL/GenBank/DDBJ databases">
        <title>Tritrichomonas musculus Genome.</title>
        <authorList>
            <person name="Alves-Ferreira E."/>
            <person name="Grigg M."/>
            <person name="Lorenzi H."/>
            <person name="Galac M."/>
        </authorList>
    </citation>
    <scope>NUCLEOTIDE SEQUENCE [LARGE SCALE GENOMIC DNA]</scope>
    <source>
        <strain evidence="1 2">EAF2021</strain>
    </source>
</reference>
<accession>A0ABR2KVM3</accession>
<keyword evidence="2" id="KW-1185">Reference proteome</keyword>